<evidence type="ECO:0000313" key="1">
    <source>
        <dbReference type="EMBL" id="MDR6555427.1"/>
    </source>
</evidence>
<dbReference type="Proteomes" id="UP001267290">
    <property type="component" value="Unassembled WGS sequence"/>
</dbReference>
<dbReference type="EMBL" id="JAVDSB010000030">
    <property type="protein sequence ID" value="MDR6555427.1"/>
    <property type="molecule type" value="Genomic_DNA"/>
</dbReference>
<protein>
    <recommendedName>
        <fullName evidence="3">CopG family transcriptional regulator</fullName>
    </recommendedName>
</protein>
<reference evidence="1 2" key="1">
    <citation type="submission" date="2023-07" db="EMBL/GenBank/DDBJ databases">
        <title>Sorghum-associated microbial communities from plants grown in Nebraska, USA.</title>
        <authorList>
            <person name="Schachtman D."/>
        </authorList>
    </citation>
    <scope>NUCLEOTIDE SEQUENCE [LARGE SCALE GENOMIC DNA]</scope>
    <source>
        <strain evidence="1 2">CC258</strain>
    </source>
</reference>
<dbReference type="RefSeq" id="WP_310502761.1">
    <property type="nucleotide sequence ID" value="NZ_JAVDSB010000030.1"/>
</dbReference>
<organism evidence="1 2">
    <name type="scientific">Paenibacillus qinlingensis</name>
    <dbReference type="NCBI Taxonomy" id="1837343"/>
    <lineage>
        <taxon>Bacteria</taxon>
        <taxon>Bacillati</taxon>
        <taxon>Bacillota</taxon>
        <taxon>Bacilli</taxon>
        <taxon>Bacillales</taxon>
        <taxon>Paenibacillaceae</taxon>
        <taxon>Paenibacillus</taxon>
    </lineage>
</organism>
<name>A0ABU1P8Q8_9BACL</name>
<evidence type="ECO:0000313" key="2">
    <source>
        <dbReference type="Proteomes" id="UP001267290"/>
    </source>
</evidence>
<comment type="caution">
    <text evidence="1">The sequence shown here is derived from an EMBL/GenBank/DDBJ whole genome shotgun (WGS) entry which is preliminary data.</text>
</comment>
<sequence>MRRTSITVPPEIDKIVEEYQKKNGITTWVAALYELARKGNEASK</sequence>
<accession>A0ABU1P8Q8</accession>
<proteinExistence type="predicted"/>
<keyword evidence="2" id="KW-1185">Reference proteome</keyword>
<evidence type="ECO:0008006" key="3">
    <source>
        <dbReference type="Google" id="ProtNLM"/>
    </source>
</evidence>
<gene>
    <name evidence="1" type="ORF">J2736_006689</name>
</gene>